<gene>
    <name evidence="2" type="ORF">KC01_LOCUS4747</name>
</gene>
<evidence type="ECO:0000256" key="1">
    <source>
        <dbReference type="SAM" id="MobiDB-lite"/>
    </source>
</evidence>
<reference evidence="2 3" key="1">
    <citation type="submission" date="2024-04" db="EMBL/GenBank/DDBJ databases">
        <authorList>
            <person name="Waldvogel A.-M."/>
            <person name="Schoenle A."/>
        </authorList>
    </citation>
    <scope>NUCLEOTIDE SEQUENCE [LARGE SCALE GENOMIC DNA]</scope>
</reference>
<dbReference type="EMBL" id="OZ035833">
    <property type="protein sequence ID" value="CAL1572735.1"/>
    <property type="molecule type" value="Genomic_DNA"/>
</dbReference>
<evidence type="ECO:0000313" key="2">
    <source>
        <dbReference type="EMBL" id="CAL1572735.1"/>
    </source>
</evidence>
<keyword evidence="3" id="KW-1185">Reference proteome</keyword>
<feature type="compositionally biased region" description="Basic and acidic residues" evidence="1">
    <location>
        <begin position="78"/>
        <end position="87"/>
    </location>
</feature>
<sequence length="104" mass="11206">MLAYIKHIGRTPTATLQRSDTKDHRHQEQSVKSFVSQVAVGFLLVLIWISNCGEAGPSALDPVPGPGGGGPGFNPKAFDNKKSGEDDVGRLRGDLQIVLLRHMT</sequence>
<accession>A0AAV2J5Z6</accession>
<protein>
    <submittedName>
        <fullName evidence="2">Uncharacterized protein</fullName>
    </submittedName>
</protein>
<dbReference type="Proteomes" id="UP001497482">
    <property type="component" value="Chromosome 11"/>
</dbReference>
<organism evidence="2 3">
    <name type="scientific">Knipowitschia caucasica</name>
    <name type="common">Caucasian dwarf goby</name>
    <name type="synonym">Pomatoschistus caucasicus</name>
    <dbReference type="NCBI Taxonomy" id="637954"/>
    <lineage>
        <taxon>Eukaryota</taxon>
        <taxon>Metazoa</taxon>
        <taxon>Chordata</taxon>
        <taxon>Craniata</taxon>
        <taxon>Vertebrata</taxon>
        <taxon>Euteleostomi</taxon>
        <taxon>Actinopterygii</taxon>
        <taxon>Neopterygii</taxon>
        <taxon>Teleostei</taxon>
        <taxon>Neoteleostei</taxon>
        <taxon>Acanthomorphata</taxon>
        <taxon>Gobiaria</taxon>
        <taxon>Gobiiformes</taxon>
        <taxon>Gobioidei</taxon>
        <taxon>Gobiidae</taxon>
        <taxon>Gobiinae</taxon>
        <taxon>Knipowitschia</taxon>
    </lineage>
</organism>
<dbReference type="AlphaFoldDB" id="A0AAV2J5Z6"/>
<name>A0AAV2J5Z6_KNICA</name>
<proteinExistence type="predicted"/>
<feature type="region of interest" description="Disordered" evidence="1">
    <location>
        <begin position="60"/>
        <end position="87"/>
    </location>
</feature>
<evidence type="ECO:0000313" key="3">
    <source>
        <dbReference type="Proteomes" id="UP001497482"/>
    </source>
</evidence>